<reference evidence="2 3" key="1">
    <citation type="submission" date="2016-10" db="EMBL/GenBank/DDBJ databases">
        <authorList>
            <person name="de Groot N.N."/>
        </authorList>
    </citation>
    <scope>NUCLEOTIDE SEQUENCE [LARGE SCALE GENOMIC DNA]</scope>
    <source>
        <strain evidence="2 3">LMG 18387</strain>
    </source>
</reference>
<gene>
    <name evidence="2" type="ORF">SAMN05216588_1442</name>
</gene>
<feature type="non-terminal residue" evidence="2">
    <location>
        <position position="295"/>
    </location>
</feature>
<name>A0A1G8QRQ8_9GAMM</name>
<feature type="compositionally biased region" description="Polar residues" evidence="1">
    <location>
        <begin position="176"/>
        <end position="188"/>
    </location>
</feature>
<feature type="region of interest" description="Disordered" evidence="1">
    <location>
        <begin position="168"/>
        <end position="189"/>
    </location>
</feature>
<dbReference type="EMBL" id="FNDG01000044">
    <property type="protein sequence ID" value="SDJ07386.1"/>
    <property type="molecule type" value="Genomic_DNA"/>
</dbReference>
<feature type="region of interest" description="Disordered" evidence="1">
    <location>
        <begin position="1"/>
        <end position="51"/>
    </location>
</feature>
<dbReference type="STRING" id="29435.SAMN05216588_1442"/>
<dbReference type="InterPro" id="IPR025157">
    <property type="entry name" value="Hemagglutinin_rpt"/>
</dbReference>
<organism evidence="2 3">
    <name type="scientific">Phytopseudomonas flavescens</name>
    <dbReference type="NCBI Taxonomy" id="29435"/>
    <lineage>
        <taxon>Bacteria</taxon>
        <taxon>Pseudomonadati</taxon>
        <taxon>Pseudomonadota</taxon>
        <taxon>Gammaproteobacteria</taxon>
        <taxon>Pseudomonadales</taxon>
        <taxon>Pseudomonadaceae</taxon>
        <taxon>Phytopseudomonas</taxon>
    </lineage>
</organism>
<accession>A0A1G8QRQ8</accession>
<protein>
    <submittedName>
        <fullName evidence="2">Filamentous hemagglutinin</fullName>
    </submittedName>
</protein>
<sequence>MRAGRDILIDAANEQSSYAREQSQKRTGTSTTVNHNFERTKDAVSGAGKGENTVSQASSILKAVDSVSQFMSGPTFDGHLGSTSQSQSVSQTVVGNRASTLEAGNDINLVAGNNVVIDGSRLQAGRDIAIKGTDVTLGVAQGEYAVDAEQQQGKGGIKGGTSGGFKLGVGGSTGTATQAERQGTSSPSELLAGRDLNLEASNDLSLVGTRAQSGRDINLNAGNDLLIGAAQNQSSTDNDRRNAGGEVGVTVGSDGFGVYVSASLGKGKLDREGEQMQNAYLYAGRDLNFASGRDT</sequence>
<evidence type="ECO:0000313" key="2">
    <source>
        <dbReference type="EMBL" id="SDJ07386.1"/>
    </source>
</evidence>
<dbReference type="GO" id="GO:0003824">
    <property type="term" value="F:catalytic activity"/>
    <property type="evidence" value="ECO:0007669"/>
    <property type="project" value="UniProtKB-ARBA"/>
</dbReference>
<feature type="compositionally biased region" description="Polar residues" evidence="1">
    <location>
        <begin position="13"/>
        <end position="35"/>
    </location>
</feature>
<dbReference type="Pfam" id="PF13332">
    <property type="entry name" value="Fil_haemagg_2"/>
    <property type="match status" value="1"/>
</dbReference>
<evidence type="ECO:0000313" key="3">
    <source>
        <dbReference type="Proteomes" id="UP000198606"/>
    </source>
</evidence>
<dbReference type="Proteomes" id="UP000198606">
    <property type="component" value="Unassembled WGS sequence"/>
</dbReference>
<evidence type="ECO:0000256" key="1">
    <source>
        <dbReference type="SAM" id="MobiDB-lite"/>
    </source>
</evidence>
<proteinExistence type="predicted"/>
<dbReference type="AlphaFoldDB" id="A0A1G8QRQ8"/>
<dbReference type="RefSeq" id="WP_208601380.1">
    <property type="nucleotide sequence ID" value="NZ_FNDG01000044.1"/>
</dbReference>